<reference evidence="1" key="2">
    <citation type="journal article" date="2015" name="Fish Shellfish Immunol.">
        <title>Early steps in the European eel (Anguilla anguilla)-Vibrio vulnificus interaction in the gills: Role of the RtxA13 toxin.</title>
        <authorList>
            <person name="Callol A."/>
            <person name="Pajuelo D."/>
            <person name="Ebbesson L."/>
            <person name="Teles M."/>
            <person name="MacKenzie S."/>
            <person name="Amaro C."/>
        </authorList>
    </citation>
    <scope>NUCLEOTIDE SEQUENCE</scope>
</reference>
<reference evidence="1" key="1">
    <citation type="submission" date="2014-11" db="EMBL/GenBank/DDBJ databases">
        <authorList>
            <person name="Amaro Gonzalez C."/>
        </authorList>
    </citation>
    <scope>NUCLEOTIDE SEQUENCE</scope>
</reference>
<name>A0A0E9VSF5_ANGAN</name>
<accession>A0A0E9VSF5</accession>
<dbReference type="AlphaFoldDB" id="A0A0E9VSF5"/>
<proteinExistence type="predicted"/>
<sequence length="33" mass="3612">MCGTSVSMHINHSSSSGYKVICVLRLKNLAVLY</sequence>
<evidence type="ECO:0000313" key="1">
    <source>
        <dbReference type="EMBL" id="JAH81011.1"/>
    </source>
</evidence>
<dbReference type="EMBL" id="GBXM01027566">
    <property type="protein sequence ID" value="JAH81011.1"/>
    <property type="molecule type" value="Transcribed_RNA"/>
</dbReference>
<protein>
    <submittedName>
        <fullName evidence="1">Uncharacterized protein</fullName>
    </submittedName>
</protein>
<organism evidence="1">
    <name type="scientific">Anguilla anguilla</name>
    <name type="common">European freshwater eel</name>
    <name type="synonym">Muraena anguilla</name>
    <dbReference type="NCBI Taxonomy" id="7936"/>
    <lineage>
        <taxon>Eukaryota</taxon>
        <taxon>Metazoa</taxon>
        <taxon>Chordata</taxon>
        <taxon>Craniata</taxon>
        <taxon>Vertebrata</taxon>
        <taxon>Euteleostomi</taxon>
        <taxon>Actinopterygii</taxon>
        <taxon>Neopterygii</taxon>
        <taxon>Teleostei</taxon>
        <taxon>Anguilliformes</taxon>
        <taxon>Anguillidae</taxon>
        <taxon>Anguilla</taxon>
    </lineage>
</organism>